<accession>A0A6N6JAD9</accession>
<dbReference type="AlphaFoldDB" id="A0A6N6JAD9"/>
<proteinExistence type="predicted"/>
<evidence type="ECO:0000256" key="1">
    <source>
        <dbReference type="ARBA" id="ARBA00023015"/>
    </source>
</evidence>
<dbReference type="InterPro" id="IPR001647">
    <property type="entry name" value="HTH_TetR"/>
</dbReference>
<sequence>MEEASRPRGRPRSYDENEALEAAMLTFWRQGYVGTTMDDVVAATGASRASLYRTFGDKKAIFAAALDLYASRFDRRVSEALEAGPDADAVVQSVLTASAERLTGGEAPPGCLRCNSTLELAGRDAELDALLKEINDRFERAMARIMSAAATEGVLPKARIAAAASFLTAMIDGMVVMARGGSSRQVLLSLVETARRGYPLA</sequence>
<gene>
    <name evidence="6" type="ORF">KIN_02290</name>
</gene>
<dbReference type="Pfam" id="PF16925">
    <property type="entry name" value="TetR_C_13"/>
    <property type="match status" value="1"/>
</dbReference>
<dbReference type="SUPFAM" id="SSF46689">
    <property type="entry name" value="Homeodomain-like"/>
    <property type="match status" value="1"/>
</dbReference>
<dbReference type="GO" id="GO:0003677">
    <property type="term" value="F:DNA binding"/>
    <property type="evidence" value="ECO:0007669"/>
    <property type="project" value="UniProtKB-UniRule"/>
</dbReference>
<dbReference type="PANTHER" id="PTHR47506:SF1">
    <property type="entry name" value="HTH-TYPE TRANSCRIPTIONAL REGULATOR YJDC"/>
    <property type="match status" value="1"/>
</dbReference>
<dbReference type="Gene3D" id="1.10.357.10">
    <property type="entry name" value="Tetracycline Repressor, domain 2"/>
    <property type="match status" value="1"/>
</dbReference>
<dbReference type="Gene3D" id="1.10.10.60">
    <property type="entry name" value="Homeodomain-like"/>
    <property type="match status" value="1"/>
</dbReference>
<keyword evidence="7" id="KW-1185">Reference proteome</keyword>
<dbReference type="Proteomes" id="UP000436822">
    <property type="component" value="Unassembled WGS sequence"/>
</dbReference>
<keyword evidence="1" id="KW-0805">Transcription regulation</keyword>
<evidence type="ECO:0000256" key="3">
    <source>
        <dbReference type="ARBA" id="ARBA00023163"/>
    </source>
</evidence>
<dbReference type="InterPro" id="IPR036271">
    <property type="entry name" value="Tet_transcr_reg_TetR-rel_C_sf"/>
</dbReference>
<organism evidence="6 7">
    <name type="scientific">Litoreibacter roseus</name>
    <dbReference type="NCBI Taxonomy" id="2601869"/>
    <lineage>
        <taxon>Bacteria</taxon>
        <taxon>Pseudomonadati</taxon>
        <taxon>Pseudomonadota</taxon>
        <taxon>Alphaproteobacteria</taxon>
        <taxon>Rhodobacterales</taxon>
        <taxon>Roseobacteraceae</taxon>
        <taxon>Litoreibacter</taxon>
    </lineage>
</organism>
<comment type="caution">
    <text evidence="6">The sequence shown here is derived from an EMBL/GenBank/DDBJ whole genome shotgun (WGS) entry which is preliminary data.</text>
</comment>
<dbReference type="OrthoDB" id="9779746at2"/>
<feature type="domain" description="HTH tetR-type" evidence="5">
    <location>
        <begin position="13"/>
        <end position="73"/>
    </location>
</feature>
<name>A0A6N6JAD9_9RHOB</name>
<feature type="DNA-binding region" description="H-T-H motif" evidence="4">
    <location>
        <begin position="36"/>
        <end position="55"/>
    </location>
</feature>
<dbReference type="InterPro" id="IPR009057">
    <property type="entry name" value="Homeodomain-like_sf"/>
</dbReference>
<keyword evidence="2 4" id="KW-0238">DNA-binding</keyword>
<keyword evidence="3" id="KW-0804">Transcription</keyword>
<dbReference type="EMBL" id="BLJE01000001">
    <property type="protein sequence ID" value="GFE63155.1"/>
    <property type="molecule type" value="Genomic_DNA"/>
</dbReference>
<dbReference type="Pfam" id="PF00440">
    <property type="entry name" value="TetR_N"/>
    <property type="match status" value="1"/>
</dbReference>
<protein>
    <submittedName>
        <fullName evidence="6">TetR family transcriptional regulator</fullName>
    </submittedName>
</protein>
<reference evidence="6 7" key="1">
    <citation type="submission" date="2019-12" db="EMBL/GenBank/DDBJ databases">
        <title>Litoreibacter badius sp. nov., a novel bacteriochlorophyll a-containing bacterium in the genus Litoreibacter.</title>
        <authorList>
            <person name="Kanamuro M."/>
            <person name="Takabe Y."/>
            <person name="Mori K."/>
            <person name="Takaichi S."/>
            <person name="Hanada S."/>
        </authorList>
    </citation>
    <scope>NUCLEOTIDE SEQUENCE [LARGE SCALE GENOMIC DNA]</scope>
    <source>
        <strain evidence="6 7">K6</strain>
    </source>
</reference>
<evidence type="ECO:0000313" key="7">
    <source>
        <dbReference type="Proteomes" id="UP000436822"/>
    </source>
</evidence>
<evidence type="ECO:0000256" key="4">
    <source>
        <dbReference type="PROSITE-ProRule" id="PRU00335"/>
    </source>
</evidence>
<dbReference type="SUPFAM" id="SSF48498">
    <property type="entry name" value="Tetracyclin repressor-like, C-terminal domain"/>
    <property type="match status" value="1"/>
</dbReference>
<evidence type="ECO:0000313" key="6">
    <source>
        <dbReference type="EMBL" id="GFE63155.1"/>
    </source>
</evidence>
<dbReference type="PROSITE" id="PS50977">
    <property type="entry name" value="HTH_TETR_2"/>
    <property type="match status" value="1"/>
</dbReference>
<evidence type="ECO:0000259" key="5">
    <source>
        <dbReference type="PROSITE" id="PS50977"/>
    </source>
</evidence>
<dbReference type="PANTHER" id="PTHR47506">
    <property type="entry name" value="TRANSCRIPTIONAL REGULATORY PROTEIN"/>
    <property type="match status" value="1"/>
</dbReference>
<evidence type="ECO:0000256" key="2">
    <source>
        <dbReference type="ARBA" id="ARBA00023125"/>
    </source>
</evidence>
<dbReference type="InterPro" id="IPR011075">
    <property type="entry name" value="TetR_C"/>
</dbReference>
<dbReference type="RefSeq" id="WP_159804121.1">
    <property type="nucleotide sequence ID" value="NZ_BLJE01000001.1"/>
</dbReference>